<evidence type="ECO:0000313" key="2">
    <source>
        <dbReference type="Proteomes" id="UP000830395"/>
    </source>
</evidence>
<gene>
    <name evidence="1" type="ORF">PDJAM_G00071820</name>
</gene>
<evidence type="ECO:0000313" key="1">
    <source>
        <dbReference type="EMBL" id="MCJ8741522.1"/>
    </source>
</evidence>
<dbReference type="EMBL" id="CM040990">
    <property type="protein sequence ID" value="MCJ8741522.1"/>
    <property type="molecule type" value="Genomic_DNA"/>
</dbReference>
<proteinExistence type="predicted"/>
<keyword evidence="2" id="KW-1185">Reference proteome</keyword>
<name>A0ACC5Z0X4_9TELE</name>
<comment type="caution">
    <text evidence="1">The sequence shown here is derived from an EMBL/GenBank/DDBJ whole genome shotgun (WGS) entry which is preliminary data.</text>
</comment>
<sequence length="96" mass="10941">MLIFFFPDNFIYPLIGFFGGSSAIMIILILSLWLAYKRTKTKSKSKDAKPHTPFQGEFTMMMVEHDEACSFHQPEQEQGSSSESINTQDSETKLIV</sequence>
<dbReference type="Proteomes" id="UP000830395">
    <property type="component" value="Chromosome 16"/>
</dbReference>
<protein>
    <submittedName>
        <fullName evidence="1">Uncharacterized protein</fullName>
    </submittedName>
</protein>
<accession>A0ACC5Z0X4</accession>
<organism evidence="1 2">
    <name type="scientific">Pangasius djambal</name>
    <dbReference type="NCBI Taxonomy" id="1691987"/>
    <lineage>
        <taxon>Eukaryota</taxon>
        <taxon>Metazoa</taxon>
        <taxon>Chordata</taxon>
        <taxon>Craniata</taxon>
        <taxon>Vertebrata</taxon>
        <taxon>Euteleostomi</taxon>
        <taxon>Actinopterygii</taxon>
        <taxon>Neopterygii</taxon>
        <taxon>Teleostei</taxon>
        <taxon>Ostariophysi</taxon>
        <taxon>Siluriformes</taxon>
        <taxon>Pangasiidae</taxon>
        <taxon>Pangasius</taxon>
    </lineage>
</organism>
<reference evidence="1" key="1">
    <citation type="submission" date="2020-02" db="EMBL/GenBank/DDBJ databases">
        <title>Genome sequencing of the panga catfish, Pangasius djambal.</title>
        <authorList>
            <person name="Wen M."/>
            <person name="Zahm M."/>
            <person name="Roques C."/>
            <person name="Cabau C."/>
            <person name="Klopp C."/>
            <person name="Donnadieu C."/>
            <person name="Jouanno E."/>
            <person name="Avarre J.-C."/>
            <person name="Campet M."/>
            <person name="Ha T."/>
            <person name="Dugue R."/>
            <person name="Lampietro C."/>
            <person name="Louis A."/>
            <person name="Herpin A."/>
            <person name="Echchiki A."/>
            <person name="Berthelot C."/>
            <person name="Parey E."/>
            <person name="Roest-Crollius H."/>
            <person name="Braasch I."/>
            <person name="Postlethwait J.H."/>
            <person name="Bobe J."/>
            <person name="Montfort J."/>
            <person name="Bouchez O."/>
            <person name="Begum T."/>
            <person name="Schartl M."/>
            <person name="Gustiano R."/>
            <person name="Guiguen Y."/>
        </authorList>
    </citation>
    <scope>NUCLEOTIDE SEQUENCE</scope>
    <source>
        <strain evidence="1">Pdj_M5554</strain>
    </source>
</reference>